<dbReference type="EMBL" id="PZEV01000026">
    <property type="protein sequence ID" value="PTI50603.1"/>
    <property type="molecule type" value="Genomic_DNA"/>
</dbReference>
<dbReference type="Pfam" id="PF08338">
    <property type="entry name" value="DUF1731"/>
    <property type="match status" value="1"/>
</dbReference>
<comment type="caution">
    <text evidence="4">The sequence shown here is derived from an EMBL/GenBank/DDBJ whole genome shotgun (WGS) entry which is preliminary data.</text>
</comment>
<evidence type="ECO:0000259" key="2">
    <source>
        <dbReference type="Pfam" id="PF01370"/>
    </source>
</evidence>
<evidence type="ECO:0000313" key="5">
    <source>
        <dbReference type="Proteomes" id="UP000240717"/>
    </source>
</evidence>
<dbReference type="InterPro" id="IPR001509">
    <property type="entry name" value="Epimerase_deHydtase"/>
</dbReference>
<evidence type="ECO:0000259" key="3">
    <source>
        <dbReference type="Pfam" id="PF08338"/>
    </source>
</evidence>
<dbReference type="AlphaFoldDB" id="A0A2T4PZJ2"/>
<dbReference type="PANTHER" id="PTHR11092">
    <property type="entry name" value="SUGAR NUCLEOTIDE EPIMERASE RELATED"/>
    <property type="match status" value="1"/>
</dbReference>
<feature type="domain" description="NAD-dependent epimerase/dehydratase" evidence="2">
    <location>
        <begin position="5"/>
        <end position="222"/>
    </location>
</feature>
<dbReference type="InterPro" id="IPR036291">
    <property type="entry name" value="NAD(P)-bd_dom_sf"/>
</dbReference>
<comment type="similarity">
    <text evidence="1">Belongs to the NAD(P)-dependent epimerase/dehydratase family. SDR39U1 subfamily.</text>
</comment>
<dbReference type="Pfam" id="PF01370">
    <property type="entry name" value="Epimerase"/>
    <property type="match status" value="1"/>
</dbReference>
<accession>A0A2T4PZJ2</accession>
<dbReference type="InterPro" id="IPR013549">
    <property type="entry name" value="DUF1731"/>
</dbReference>
<protein>
    <submittedName>
        <fullName evidence="4">TIGR01777 family protein</fullName>
    </submittedName>
</protein>
<dbReference type="RefSeq" id="WP_075778931.1">
    <property type="nucleotide sequence ID" value="NZ_JAIBNN010000001.1"/>
</dbReference>
<proteinExistence type="inferred from homology"/>
<reference evidence="4 5" key="1">
    <citation type="journal article" date="2016" name="Front. Microbiol.">
        <title>Comprehensive Phylogenetic Analysis of Bovine Non-aureus Staphylococci Species Based on Whole-Genome Sequencing.</title>
        <authorList>
            <person name="Naushad S."/>
            <person name="Barkema H.W."/>
            <person name="Luby C."/>
            <person name="Condas L.A."/>
            <person name="Nobrega D.B."/>
            <person name="Carson D.A."/>
            <person name="De Buck J."/>
        </authorList>
    </citation>
    <scope>NUCLEOTIDE SEQUENCE [LARGE SCALE GENOMIC DNA]</scope>
    <source>
        <strain evidence="4 5">SNUC 2993</strain>
    </source>
</reference>
<feature type="domain" description="DUF1731" evidence="3">
    <location>
        <begin position="250"/>
        <end position="296"/>
    </location>
</feature>
<dbReference type="PANTHER" id="PTHR11092:SF0">
    <property type="entry name" value="EPIMERASE FAMILY PROTEIN SDR39U1"/>
    <property type="match status" value="1"/>
</dbReference>
<dbReference type="NCBIfam" id="TIGR01777">
    <property type="entry name" value="yfcH"/>
    <property type="match status" value="1"/>
</dbReference>
<dbReference type="SUPFAM" id="SSF51735">
    <property type="entry name" value="NAD(P)-binding Rossmann-fold domains"/>
    <property type="match status" value="1"/>
</dbReference>
<dbReference type="STRING" id="1194526.A284_09460"/>
<dbReference type="Gene3D" id="3.40.50.720">
    <property type="entry name" value="NAD(P)-binding Rossmann-like Domain"/>
    <property type="match status" value="1"/>
</dbReference>
<sequence length="299" mass="34261">MKQYLITGGTGMVGSHLVSEIKKSNAHITILTRHDEQSNDARVSYVNWSKDGWESKVPDIDIVINLAGATLNQRWTKDYKQTLMLSRIQSTQALFELFKKREKKPEVLFNASAMGYYPPNYHHSYTELFKTLPFDFLSDIVYQWERFAKQFEALGTRVVLGRFGMILSNDGGALQTMKLPYQFYVGGKLGSGFQWYSWIHIDDLTRAILFTIGNDKAKGPFNLTAPIPERQNLFGYTLARAMHKPHETWVPSFAMRLVLGEMSTVVLDTQKVLPNKLEALGFNFMYNNLKNALDDLIRN</sequence>
<gene>
    <name evidence="4" type="ORF">BU085_08400</name>
</gene>
<dbReference type="InterPro" id="IPR010099">
    <property type="entry name" value="SDR39U1"/>
</dbReference>
<evidence type="ECO:0000313" key="4">
    <source>
        <dbReference type="EMBL" id="PTI50603.1"/>
    </source>
</evidence>
<dbReference type="Proteomes" id="UP000240717">
    <property type="component" value="Unassembled WGS sequence"/>
</dbReference>
<organism evidence="4 5">
    <name type="scientific">Staphylococcus warneri</name>
    <dbReference type="NCBI Taxonomy" id="1292"/>
    <lineage>
        <taxon>Bacteria</taxon>
        <taxon>Bacillati</taxon>
        <taxon>Bacillota</taxon>
        <taxon>Bacilli</taxon>
        <taxon>Bacillales</taxon>
        <taxon>Staphylococcaceae</taxon>
        <taxon>Staphylococcus</taxon>
    </lineage>
</organism>
<evidence type="ECO:0000256" key="1">
    <source>
        <dbReference type="ARBA" id="ARBA00009353"/>
    </source>
</evidence>
<name>A0A2T4PZJ2_STAWA</name>